<gene>
    <name evidence="1" type="ORF">PAHAL_9G373300</name>
</gene>
<dbReference type="EMBL" id="CM008054">
    <property type="protein sequence ID" value="PVH32330.1"/>
    <property type="molecule type" value="Genomic_DNA"/>
</dbReference>
<accession>A0A2T8I3U1</accession>
<dbReference type="AlphaFoldDB" id="A0A2T8I3U1"/>
<dbReference type="Gramene" id="PVH32330">
    <property type="protein sequence ID" value="PVH32330"/>
    <property type="gene ID" value="PAHAL_9G373300"/>
</dbReference>
<protein>
    <recommendedName>
        <fullName evidence="2">Aminotransferase-like plant mobile domain-containing protein</fullName>
    </recommendedName>
</protein>
<proteinExistence type="predicted"/>
<reference evidence="1" key="1">
    <citation type="submission" date="2018-04" db="EMBL/GenBank/DDBJ databases">
        <title>WGS assembly of Panicum hallii.</title>
        <authorList>
            <person name="Lovell J."/>
            <person name="Jenkins J."/>
            <person name="Lowry D."/>
            <person name="Mamidi S."/>
            <person name="Sreedasyam A."/>
            <person name="Weng X."/>
            <person name="Barry K."/>
            <person name="Bonette J."/>
            <person name="Campitelli B."/>
            <person name="Daum C."/>
            <person name="Gordon S."/>
            <person name="Gould B."/>
            <person name="Lipzen A."/>
            <person name="Macqueen A."/>
            <person name="Palacio-Mejia J."/>
            <person name="Plott C."/>
            <person name="Shakirov E."/>
            <person name="Shu S."/>
            <person name="Yoshinaga Y."/>
            <person name="Zane M."/>
            <person name="Rokhsar D."/>
            <person name="Grimwood J."/>
            <person name="Schmutz J."/>
            <person name="Juenger T."/>
        </authorList>
    </citation>
    <scope>NUCLEOTIDE SEQUENCE [LARGE SCALE GENOMIC DNA]</scope>
    <source>
        <strain evidence="1">FIL2</strain>
    </source>
</reference>
<dbReference type="Proteomes" id="UP000243499">
    <property type="component" value="Chromosome 9"/>
</dbReference>
<organism evidence="1">
    <name type="scientific">Panicum hallii</name>
    <dbReference type="NCBI Taxonomy" id="206008"/>
    <lineage>
        <taxon>Eukaryota</taxon>
        <taxon>Viridiplantae</taxon>
        <taxon>Streptophyta</taxon>
        <taxon>Embryophyta</taxon>
        <taxon>Tracheophyta</taxon>
        <taxon>Spermatophyta</taxon>
        <taxon>Magnoliopsida</taxon>
        <taxon>Liliopsida</taxon>
        <taxon>Poales</taxon>
        <taxon>Poaceae</taxon>
        <taxon>PACMAD clade</taxon>
        <taxon>Panicoideae</taxon>
        <taxon>Panicodae</taxon>
        <taxon>Paniceae</taxon>
        <taxon>Panicinae</taxon>
        <taxon>Panicum</taxon>
        <taxon>Panicum sect. Panicum</taxon>
    </lineage>
</organism>
<sequence length="213" mass="24008">MGQVVIDLSEFKHRGKSFKVTRFMVQQILGVPSGDIPIVLHNSATKSFDQRVQHNSTFMHGAKHSIPDAVSKLLGEHGEESFIRLFMLVALSTIICPSTQNFVNLSYLPYVLDVSQIHSYDWSYHILSYILSMVKKYQGFISSKDDGKIYIAYIDFLDLSGDYANHHKISYDIPRICNVTSDDFSFVANVDRNVSNPARSSYGIVEEAGFISV</sequence>
<name>A0A2T8I3U1_9POAL</name>
<evidence type="ECO:0008006" key="2">
    <source>
        <dbReference type="Google" id="ProtNLM"/>
    </source>
</evidence>
<evidence type="ECO:0000313" key="1">
    <source>
        <dbReference type="EMBL" id="PVH32330.1"/>
    </source>
</evidence>
<dbReference type="PANTHER" id="PTHR34835">
    <property type="entry name" value="OS07G0283600 PROTEIN-RELATED"/>
    <property type="match status" value="1"/>
</dbReference>
<dbReference type="PANTHER" id="PTHR34835:SF77">
    <property type="entry name" value="OS08G0365200 PROTEIN"/>
    <property type="match status" value="1"/>
</dbReference>